<evidence type="ECO:0000256" key="8">
    <source>
        <dbReference type="SAM" id="Phobius"/>
    </source>
</evidence>
<dbReference type="Gene3D" id="3.30.70.2170">
    <property type="match status" value="1"/>
</dbReference>
<evidence type="ECO:0000256" key="6">
    <source>
        <dbReference type="ARBA" id="ARBA00023065"/>
    </source>
</evidence>
<dbReference type="PANTHER" id="PTHR11629">
    <property type="entry name" value="VACUOLAR PROTON ATPASES"/>
    <property type="match status" value="1"/>
</dbReference>
<organism evidence="9 10">
    <name type="scientific">Flavonifractor plautii</name>
    <name type="common">Fusobacterium plautii</name>
    <dbReference type="NCBI Taxonomy" id="292800"/>
    <lineage>
        <taxon>Bacteria</taxon>
        <taxon>Bacillati</taxon>
        <taxon>Bacillota</taxon>
        <taxon>Clostridia</taxon>
        <taxon>Eubacteriales</taxon>
        <taxon>Oscillospiraceae</taxon>
        <taxon>Flavonifractor</taxon>
    </lineage>
</organism>
<evidence type="ECO:0000256" key="3">
    <source>
        <dbReference type="ARBA" id="ARBA00022448"/>
    </source>
</evidence>
<dbReference type="Gene3D" id="3.30.70.2750">
    <property type="match status" value="1"/>
</dbReference>
<protein>
    <submittedName>
        <fullName evidence="9">V-type ATP synthase subunit I</fullName>
    </submittedName>
</protein>
<dbReference type="EMBL" id="WKPO01000066">
    <property type="protein sequence ID" value="MSB51238.1"/>
    <property type="molecule type" value="Genomic_DNA"/>
</dbReference>
<feature type="transmembrane region" description="Helical" evidence="8">
    <location>
        <begin position="403"/>
        <end position="425"/>
    </location>
</feature>
<evidence type="ECO:0000313" key="10">
    <source>
        <dbReference type="Proteomes" id="UP000429811"/>
    </source>
</evidence>
<comment type="subcellular location">
    <subcellularLocation>
        <location evidence="1">Membrane</location>
        <topology evidence="1">Multi-pass membrane protein</topology>
    </subcellularLocation>
</comment>
<dbReference type="RefSeq" id="WP_021633264.1">
    <property type="nucleotide sequence ID" value="NZ_CP084007.1"/>
</dbReference>
<feature type="transmembrane region" description="Helical" evidence="8">
    <location>
        <begin position="501"/>
        <end position="521"/>
    </location>
</feature>
<name>A0A6I2RN58_FLAPL</name>
<evidence type="ECO:0000256" key="5">
    <source>
        <dbReference type="ARBA" id="ARBA00022989"/>
    </source>
</evidence>
<keyword evidence="4 8" id="KW-0812">Transmembrane</keyword>
<dbReference type="Pfam" id="PF01496">
    <property type="entry name" value="V_ATPase_I"/>
    <property type="match status" value="1"/>
</dbReference>
<evidence type="ECO:0000256" key="4">
    <source>
        <dbReference type="ARBA" id="ARBA00022692"/>
    </source>
</evidence>
<keyword evidence="6" id="KW-0406">Ion transport</keyword>
<proteinExistence type="inferred from homology"/>
<comment type="caution">
    <text evidence="9">The sequence shown here is derived from an EMBL/GenBank/DDBJ whole genome shotgun (WGS) entry which is preliminary data.</text>
</comment>
<dbReference type="GO" id="GO:0016471">
    <property type="term" value="C:vacuolar proton-transporting V-type ATPase complex"/>
    <property type="evidence" value="ECO:0007669"/>
    <property type="project" value="TreeGrafter"/>
</dbReference>
<dbReference type="PANTHER" id="PTHR11629:SF63">
    <property type="entry name" value="V-TYPE PROTON ATPASE SUBUNIT A"/>
    <property type="match status" value="1"/>
</dbReference>
<accession>A0A6I2RN58</accession>
<sequence>MSIVKMKRLRLIGMQAERESLLRLLQHMGCVEIDEPPHLGDDPEWAALTRPDPGALNAARDARSRVEGALRTLKKYGPKQKGGLLKPRPVVTEEELFDDAAYEAGLADAGRLGELERRITALYAEQNKLRTQRLALAPWLALDIPLETASTPEVAVSFGTVAASADLDALERELAEKSELTQVLRAGADTQLQYLVFLCHRSAEEACQEVLKEYGFSRAALRGWTGTAAENDKRLEAGQAEAARTLEEAIAAAAGFAPRRAALELCLDRAVQEIAREEAKSRLLDSGTAFYLDGWVPVPEEEKLLRKLGEFTCCWETSDPAPEDYPVVPVKLKSNAITEPLTTITEMYSLPAYDGVDPNGLMAPFYIFFFGFMFADLGYGLLLAGACLFIQHKVRPKGGFGQLIRLMTMCGVSSAVIGLLTGGFFSDFLVQFTGMLGLPQPAVPFLSVPEGSGLPAPLLNVMEDPMTVLVFALAVGFVQIVVGMAVKFWMLCRDGQVWDAVWDVGTWWVIFAGIGLFALNLTGVSSVGSVAGIPVVLVLGCLMLLAQGRSAKGFGKVTAVIGAVYNGVTGYFGDILSYSRLMVMMLAGSVIGQVFNILGAMPGGGLPPAVGIPIFFVIFIVGHAFNIGLNVIGTYVHTSRLQYLEFFKQFYKEGGRPWRPLNIATKFVDIKEEQ</sequence>
<evidence type="ECO:0000256" key="2">
    <source>
        <dbReference type="ARBA" id="ARBA00009904"/>
    </source>
</evidence>
<comment type="similarity">
    <text evidence="2">Belongs to the V-ATPase 116 kDa subunit family.</text>
</comment>
<reference evidence="9 10" key="1">
    <citation type="journal article" date="2019" name="Nat. Med.">
        <title>A library of human gut bacterial isolates paired with longitudinal multiomics data enables mechanistic microbiome research.</title>
        <authorList>
            <person name="Poyet M."/>
            <person name="Groussin M."/>
            <person name="Gibbons S.M."/>
            <person name="Avila-Pacheco J."/>
            <person name="Jiang X."/>
            <person name="Kearney S.M."/>
            <person name="Perrotta A.R."/>
            <person name="Berdy B."/>
            <person name="Zhao S."/>
            <person name="Lieberman T.D."/>
            <person name="Swanson P.K."/>
            <person name="Smith M."/>
            <person name="Roesemann S."/>
            <person name="Alexander J.E."/>
            <person name="Rich S.A."/>
            <person name="Livny J."/>
            <person name="Vlamakis H."/>
            <person name="Clish C."/>
            <person name="Bullock K."/>
            <person name="Deik A."/>
            <person name="Scott J."/>
            <person name="Pierce K.A."/>
            <person name="Xavier R.J."/>
            <person name="Alm E.J."/>
        </authorList>
    </citation>
    <scope>NUCLEOTIDE SEQUENCE [LARGE SCALE GENOMIC DNA]</scope>
    <source>
        <strain evidence="9 10">BIOML-A5</strain>
    </source>
</reference>
<dbReference type="Proteomes" id="UP000429811">
    <property type="component" value="Unassembled WGS sequence"/>
</dbReference>
<keyword evidence="3" id="KW-0813">Transport</keyword>
<feature type="transmembrane region" description="Helical" evidence="8">
    <location>
        <begin position="365"/>
        <end position="391"/>
    </location>
</feature>
<dbReference type="GO" id="GO:0046961">
    <property type="term" value="F:proton-transporting ATPase activity, rotational mechanism"/>
    <property type="evidence" value="ECO:0007669"/>
    <property type="project" value="InterPro"/>
</dbReference>
<dbReference type="GO" id="GO:0051117">
    <property type="term" value="F:ATPase binding"/>
    <property type="evidence" value="ECO:0007669"/>
    <property type="project" value="TreeGrafter"/>
</dbReference>
<keyword evidence="7 8" id="KW-0472">Membrane</keyword>
<keyword evidence="5 8" id="KW-1133">Transmembrane helix</keyword>
<evidence type="ECO:0000256" key="7">
    <source>
        <dbReference type="ARBA" id="ARBA00023136"/>
    </source>
</evidence>
<dbReference type="Gene3D" id="1.20.1460.20">
    <property type="match status" value="1"/>
</dbReference>
<evidence type="ECO:0000313" key="9">
    <source>
        <dbReference type="EMBL" id="MSB51238.1"/>
    </source>
</evidence>
<feature type="transmembrane region" description="Helical" evidence="8">
    <location>
        <begin position="527"/>
        <end position="546"/>
    </location>
</feature>
<gene>
    <name evidence="9" type="ORF">GKE90_21560</name>
</gene>
<feature type="transmembrane region" description="Helical" evidence="8">
    <location>
        <begin position="468"/>
        <end position="489"/>
    </location>
</feature>
<feature type="transmembrane region" description="Helical" evidence="8">
    <location>
        <begin position="612"/>
        <end position="636"/>
    </location>
</feature>
<dbReference type="InterPro" id="IPR002490">
    <property type="entry name" value="V-ATPase_116kDa_su"/>
</dbReference>
<dbReference type="AlphaFoldDB" id="A0A6I2RN58"/>
<dbReference type="GO" id="GO:0007035">
    <property type="term" value="P:vacuolar acidification"/>
    <property type="evidence" value="ECO:0007669"/>
    <property type="project" value="TreeGrafter"/>
</dbReference>
<dbReference type="GO" id="GO:0033179">
    <property type="term" value="C:proton-transporting V-type ATPase, V0 domain"/>
    <property type="evidence" value="ECO:0007669"/>
    <property type="project" value="InterPro"/>
</dbReference>
<evidence type="ECO:0000256" key="1">
    <source>
        <dbReference type="ARBA" id="ARBA00004141"/>
    </source>
</evidence>